<dbReference type="Proteomes" id="UP000003879">
    <property type="component" value="Unassembled WGS sequence"/>
</dbReference>
<sequence>MRKDNGITYRYLITAKHKFSISVCRSDFNGIFLQVNIHIG</sequence>
<protein>
    <submittedName>
        <fullName evidence="1">Uncharacterized protein</fullName>
    </submittedName>
</protein>
<dbReference type="EMBL" id="AGXN01000022">
    <property type="protein sequence ID" value="EIY91196.1"/>
    <property type="molecule type" value="Genomic_DNA"/>
</dbReference>
<evidence type="ECO:0000313" key="1">
    <source>
        <dbReference type="EMBL" id="EIY91196.1"/>
    </source>
</evidence>
<organism evidence="1 2">
    <name type="scientific">Bacteroides fragilis CL07T12C05</name>
    <dbReference type="NCBI Taxonomy" id="997883"/>
    <lineage>
        <taxon>Bacteria</taxon>
        <taxon>Pseudomonadati</taxon>
        <taxon>Bacteroidota</taxon>
        <taxon>Bacteroidia</taxon>
        <taxon>Bacteroidales</taxon>
        <taxon>Bacteroidaceae</taxon>
        <taxon>Bacteroides</taxon>
    </lineage>
</organism>
<proteinExistence type="predicted"/>
<evidence type="ECO:0000313" key="2">
    <source>
        <dbReference type="Proteomes" id="UP000003879"/>
    </source>
</evidence>
<gene>
    <name evidence="1" type="ORF">HMPREF1056_03979</name>
</gene>
<accession>A0A0E2AL73</accession>
<comment type="caution">
    <text evidence="1">The sequence shown here is derived from an EMBL/GenBank/DDBJ whole genome shotgun (WGS) entry which is preliminary data.</text>
</comment>
<reference evidence="1 2" key="1">
    <citation type="submission" date="2012-02" db="EMBL/GenBank/DDBJ databases">
        <title>The Genome Sequence of Bacteroides fragilis CL07T12C05.</title>
        <authorList>
            <consortium name="The Broad Institute Genome Sequencing Platform"/>
            <person name="Earl A."/>
            <person name="Ward D."/>
            <person name="Feldgarden M."/>
            <person name="Gevers D."/>
            <person name="Zitomersky N.L."/>
            <person name="Coyne M.J."/>
            <person name="Comstock L.E."/>
            <person name="Young S.K."/>
            <person name="Zeng Q."/>
            <person name="Gargeya S."/>
            <person name="Fitzgerald M."/>
            <person name="Haas B."/>
            <person name="Abouelleil A."/>
            <person name="Alvarado L."/>
            <person name="Arachchi H.M."/>
            <person name="Berlin A."/>
            <person name="Chapman S.B."/>
            <person name="Gearin G."/>
            <person name="Goldberg J."/>
            <person name="Griggs A."/>
            <person name="Gujja S."/>
            <person name="Hansen M."/>
            <person name="Heiman D."/>
            <person name="Howarth C."/>
            <person name="Larimer J."/>
            <person name="Lui A."/>
            <person name="MacDonald P.J.P."/>
            <person name="McCowen C."/>
            <person name="Montmayeur A."/>
            <person name="Murphy C."/>
            <person name="Neiman D."/>
            <person name="Pearson M."/>
            <person name="Priest M."/>
            <person name="Roberts A."/>
            <person name="Saif S."/>
            <person name="Shea T."/>
            <person name="Sisk P."/>
            <person name="Stolte C."/>
            <person name="Sykes S."/>
            <person name="Wortman J."/>
            <person name="Nusbaum C."/>
            <person name="Birren B."/>
        </authorList>
    </citation>
    <scope>NUCLEOTIDE SEQUENCE [LARGE SCALE GENOMIC DNA]</scope>
    <source>
        <strain evidence="1 2">CL07T12C05</strain>
    </source>
</reference>
<dbReference type="AlphaFoldDB" id="A0A0E2AL73"/>
<name>A0A0E2AL73_BACFG</name>
<dbReference type="HOGENOM" id="CLU_3284916_0_0_10"/>